<feature type="region of interest" description="Disordered" evidence="6">
    <location>
        <begin position="595"/>
        <end position="619"/>
    </location>
</feature>
<keyword evidence="5 7" id="KW-0472">Membrane</keyword>
<evidence type="ECO:0000256" key="8">
    <source>
        <dbReference type="SAM" id="SignalP"/>
    </source>
</evidence>
<feature type="signal peptide" evidence="8">
    <location>
        <begin position="1"/>
        <end position="17"/>
    </location>
</feature>
<dbReference type="PANTHER" id="PTHR23506">
    <property type="entry name" value="GH10249P"/>
    <property type="match status" value="1"/>
</dbReference>
<evidence type="ECO:0000313" key="9">
    <source>
        <dbReference type="EnsemblProtists" id="EOD09721"/>
    </source>
</evidence>
<feature type="transmembrane region" description="Helical" evidence="7">
    <location>
        <begin position="136"/>
        <end position="154"/>
    </location>
</feature>
<feature type="transmembrane region" description="Helical" evidence="7">
    <location>
        <begin position="247"/>
        <end position="266"/>
    </location>
</feature>
<proteinExistence type="predicted"/>
<feature type="transmembrane region" description="Helical" evidence="7">
    <location>
        <begin position="217"/>
        <end position="235"/>
    </location>
</feature>
<dbReference type="InterPro" id="IPR050930">
    <property type="entry name" value="MFS_Vesicular_Transporter"/>
</dbReference>
<dbReference type="Pfam" id="PF07690">
    <property type="entry name" value="MFS_1"/>
    <property type="match status" value="1"/>
</dbReference>
<evidence type="ECO:0000256" key="6">
    <source>
        <dbReference type="SAM" id="MobiDB-lite"/>
    </source>
</evidence>
<dbReference type="GO" id="GO:0022857">
    <property type="term" value="F:transmembrane transporter activity"/>
    <property type="evidence" value="ECO:0007669"/>
    <property type="project" value="InterPro"/>
</dbReference>
<evidence type="ECO:0000256" key="7">
    <source>
        <dbReference type="SAM" id="Phobius"/>
    </source>
</evidence>
<dbReference type="AlphaFoldDB" id="A0A0D3IEN6"/>
<dbReference type="HOGENOM" id="CLU_441755_0_0_1"/>
<organism evidence="9 10">
    <name type="scientific">Emiliania huxleyi (strain CCMP1516)</name>
    <dbReference type="NCBI Taxonomy" id="280463"/>
    <lineage>
        <taxon>Eukaryota</taxon>
        <taxon>Haptista</taxon>
        <taxon>Haptophyta</taxon>
        <taxon>Prymnesiophyceae</taxon>
        <taxon>Isochrysidales</taxon>
        <taxon>Noelaerhabdaceae</taxon>
        <taxon>Emiliania</taxon>
    </lineage>
</organism>
<keyword evidence="2" id="KW-0813">Transport</keyword>
<evidence type="ECO:0000256" key="3">
    <source>
        <dbReference type="ARBA" id="ARBA00022692"/>
    </source>
</evidence>
<evidence type="ECO:0000256" key="4">
    <source>
        <dbReference type="ARBA" id="ARBA00022989"/>
    </source>
</evidence>
<evidence type="ECO:0000313" key="10">
    <source>
        <dbReference type="Proteomes" id="UP000013827"/>
    </source>
</evidence>
<feature type="transmembrane region" description="Helical" evidence="7">
    <location>
        <begin position="409"/>
        <end position="432"/>
    </location>
</feature>
<dbReference type="GO" id="GO:0016020">
    <property type="term" value="C:membrane"/>
    <property type="evidence" value="ECO:0007669"/>
    <property type="project" value="UniProtKB-SubCell"/>
</dbReference>
<sequence length="619" mass="65154">MLPAALLLCSVAFVGHGSNNATEPLPCNLSSDDAHGRLLALNDGSRRRGRRSAERNGSRSLQATPRRPHERANATAAPHHHHREARWRVRTGRFARTPAGLALAVAPVAWDRPAGQQLGSEGSIALTNRPGLLRDLLLTAAFAVLGGFALMHCASRRSLRISWIYSSEGNTHALLRSNKMLLLLTINLTNLGCHSVFSILAAFFPQEAKAKGATDEMVGLIFASFACVIFVASPLAARLMSRHGKSYVYIAGVVIVSLSTISFAVADALPAGWPFTGWCLLMRLVQGFGSALEESAGETAAYALIADVDPERVSFLLGITEMSTGLGYMVGPPLGGWLFSIGGFRTPFLLLGVLLLPAAALIHQRALGIATSPDSIGLLFSVSSVCYTISCPAIGLLSDRSRIGPRPMIYAGLLAQAIGFLLIGPSPLLGWLHGGSASWLQVVGGLVLFGVGETGCAHRRAARRRAAPPTPPPPRPGESMSMTPVMDDMMHSCGTAASSCINALSSLMASAAHASARGGERTEQPCLEVSRMVGPLAGTALASHMGLPWAGTLMALLICLQLFLMAAADLWLPHAGRLRGFMPLTQNAAAATELERFTSSGSSQSRHGSSAAISSGDEL</sequence>
<feature type="region of interest" description="Disordered" evidence="6">
    <location>
        <begin position="41"/>
        <end position="87"/>
    </location>
</feature>
<feature type="chain" id="PRO_5044291039" description="Major facilitator superfamily (MFS) profile domain-containing protein" evidence="8">
    <location>
        <begin position="18"/>
        <end position="619"/>
    </location>
</feature>
<dbReference type="Proteomes" id="UP000013827">
    <property type="component" value="Unassembled WGS sequence"/>
</dbReference>
<evidence type="ECO:0000256" key="5">
    <source>
        <dbReference type="ARBA" id="ARBA00023136"/>
    </source>
</evidence>
<dbReference type="InterPro" id="IPR036259">
    <property type="entry name" value="MFS_trans_sf"/>
</dbReference>
<feature type="compositionally biased region" description="Low complexity" evidence="6">
    <location>
        <begin position="599"/>
        <end position="619"/>
    </location>
</feature>
<comment type="subcellular location">
    <subcellularLocation>
        <location evidence="1">Membrane</location>
        <topology evidence="1">Multi-pass membrane protein</topology>
    </subcellularLocation>
</comment>
<dbReference type="KEGG" id="ehx:EMIHUDRAFT_120712"/>
<evidence type="ECO:0008006" key="11">
    <source>
        <dbReference type="Google" id="ProtNLM"/>
    </source>
</evidence>
<dbReference type="SUPFAM" id="SSF103473">
    <property type="entry name" value="MFS general substrate transporter"/>
    <property type="match status" value="1"/>
</dbReference>
<dbReference type="PANTHER" id="PTHR23506:SF26">
    <property type="entry name" value="MFS-TYPE TRANSPORTER SLC18B1"/>
    <property type="match status" value="1"/>
</dbReference>
<reference evidence="9" key="2">
    <citation type="submission" date="2024-10" db="UniProtKB">
        <authorList>
            <consortium name="EnsemblProtists"/>
        </authorList>
    </citation>
    <scope>IDENTIFICATION</scope>
</reference>
<feature type="transmembrane region" description="Helical" evidence="7">
    <location>
        <begin position="553"/>
        <end position="572"/>
    </location>
</feature>
<feature type="transmembrane region" description="Helical" evidence="7">
    <location>
        <begin position="343"/>
        <end position="363"/>
    </location>
</feature>
<dbReference type="PaxDb" id="2903-EOD09721"/>
<dbReference type="STRING" id="2903.R1DFW9"/>
<dbReference type="RefSeq" id="XP_005762150.1">
    <property type="nucleotide sequence ID" value="XM_005762093.1"/>
</dbReference>
<accession>A0A0D3IEN6</accession>
<dbReference type="EnsemblProtists" id="EOD09721">
    <property type="protein sequence ID" value="EOD09721"/>
    <property type="gene ID" value="EMIHUDRAFT_120712"/>
</dbReference>
<dbReference type="Gene3D" id="1.20.1250.20">
    <property type="entry name" value="MFS general substrate transporter like domains"/>
    <property type="match status" value="2"/>
</dbReference>
<dbReference type="eggNOG" id="KOG3764">
    <property type="taxonomic scope" value="Eukaryota"/>
</dbReference>
<dbReference type="InterPro" id="IPR011701">
    <property type="entry name" value="MFS"/>
</dbReference>
<feature type="transmembrane region" description="Helical" evidence="7">
    <location>
        <begin position="181"/>
        <end position="205"/>
    </location>
</feature>
<keyword evidence="10" id="KW-1185">Reference proteome</keyword>
<evidence type="ECO:0000256" key="1">
    <source>
        <dbReference type="ARBA" id="ARBA00004141"/>
    </source>
</evidence>
<feature type="transmembrane region" description="Helical" evidence="7">
    <location>
        <begin position="438"/>
        <end position="456"/>
    </location>
</feature>
<feature type="transmembrane region" description="Helical" evidence="7">
    <location>
        <begin position="313"/>
        <end position="331"/>
    </location>
</feature>
<keyword evidence="8" id="KW-0732">Signal</keyword>
<feature type="region of interest" description="Disordered" evidence="6">
    <location>
        <begin position="460"/>
        <end position="483"/>
    </location>
</feature>
<dbReference type="GeneID" id="17255871"/>
<reference evidence="10" key="1">
    <citation type="journal article" date="2013" name="Nature">
        <title>Pan genome of the phytoplankton Emiliania underpins its global distribution.</title>
        <authorList>
            <person name="Read B.A."/>
            <person name="Kegel J."/>
            <person name="Klute M.J."/>
            <person name="Kuo A."/>
            <person name="Lefebvre S.C."/>
            <person name="Maumus F."/>
            <person name="Mayer C."/>
            <person name="Miller J."/>
            <person name="Monier A."/>
            <person name="Salamov A."/>
            <person name="Young J."/>
            <person name="Aguilar M."/>
            <person name="Claverie J.M."/>
            <person name="Frickenhaus S."/>
            <person name="Gonzalez K."/>
            <person name="Herman E.K."/>
            <person name="Lin Y.C."/>
            <person name="Napier J."/>
            <person name="Ogata H."/>
            <person name="Sarno A.F."/>
            <person name="Shmutz J."/>
            <person name="Schroeder D."/>
            <person name="de Vargas C."/>
            <person name="Verret F."/>
            <person name="von Dassow P."/>
            <person name="Valentin K."/>
            <person name="Van de Peer Y."/>
            <person name="Wheeler G."/>
            <person name="Dacks J.B."/>
            <person name="Delwiche C.F."/>
            <person name="Dyhrman S.T."/>
            <person name="Glockner G."/>
            <person name="John U."/>
            <person name="Richards T."/>
            <person name="Worden A.Z."/>
            <person name="Zhang X."/>
            <person name="Grigoriev I.V."/>
            <person name="Allen A.E."/>
            <person name="Bidle K."/>
            <person name="Borodovsky M."/>
            <person name="Bowler C."/>
            <person name="Brownlee C."/>
            <person name="Cock J.M."/>
            <person name="Elias M."/>
            <person name="Gladyshev V.N."/>
            <person name="Groth M."/>
            <person name="Guda C."/>
            <person name="Hadaegh A."/>
            <person name="Iglesias-Rodriguez M.D."/>
            <person name="Jenkins J."/>
            <person name="Jones B.M."/>
            <person name="Lawson T."/>
            <person name="Leese F."/>
            <person name="Lindquist E."/>
            <person name="Lobanov A."/>
            <person name="Lomsadze A."/>
            <person name="Malik S.B."/>
            <person name="Marsh M.E."/>
            <person name="Mackinder L."/>
            <person name="Mock T."/>
            <person name="Mueller-Roeber B."/>
            <person name="Pagarete A."/>
            <person name="Parker M."/>
            <person name="Probert I."/>
            <person name="Quesneville H."/>
            <person name="Raines C."/>
            <person name="Rensing S.A."/>
            <person name="Riano-Pachon D.M."/>
            <person name="Richier S."/>
            <person name="Rokitta S."/>
            <person name="Shiraiwa Y."/>
            <person name="Soanes D.M."/>
            <person name="van der Giezen M."/>
            <person name="Wahlund T.M."/>
            <person name="Williams B."/>
            <person name="Wilson W."/>
            <person name="Wolfe G."/>
            <person name="Wurch L.L."/>
        </authorList>
    </citation>
    <scope>NUCLEOTIDE SEQUENCE</scope>
</reference>
<keyword evidence="3 7" id="KW-0812">Transmembrane</keyword>
<protein>
    <recommendedName>
        <fullName evidence="11">Major facilitator superfamily (MFS) profile domain-containing protein</fullName>
    </recommendedName>
</protein>
<name>A0A0D3IEN6_EMIH1</name>
<evidence type="ECO:0000256" key="2">
    <source>
        <dbReference type="ARBA" id="ARBA00022448"/>
    </source>
</evidence>
<keyword evidence="4 7" id="KW-1133">Transmembrane helix</keyword>
<feature type="compositionally biased region" description="Basic residues" evidence="6">
    <location>
        <begin position="78"/>
        <end position="87"/>
    </location>
</feature>
<feature type="transmembrane region" description="Helical" evidence="7">
    <location>
        <begin position="375"/>
        <end position="397"/>
    </location>
</feature>